<evidence type="ECO:0000313" key="3">
    <source>
        <dbReference type="Proteomes" id="UP000748531"/>
    </source>
</evidence>
<reference evidence="2" key="1">
    <citation type="submission" date="2019-05" db="EMBL/GenBank/DDBJ databases">
        <title>Annotation for the trematode Paragonimus heterotremus.</title>
        <authorList>
            <person name="Choi Y.-J."/>
        </authorList>
    </citation>
    <scope>NUCLEOTIDE SEQUENCE</scope>
    <source>
        <strain evidence="2">LC</strain>
    </source>
</reference>
<evidence type="ECO:0000256" key="1">
    <source>
        <dbReference type="SAM" id="MobiDB-lite"/>
    </source>
</evidence>
<dbReference type="EMBL" id="LUCH01006808">
    <property type="protein sequence ID" value="KAF5397082.1"/>
    <property type="molecule type" value="Genomic_DNA"/>
</dbReference>
<dbReference type="Proteomes" id="UP000748531">
    <property type="component" value="Unassembled WGS sequence"/>
</dbReference>
<name>A0A8J4SLP3_9TREM</name>
<organism evidence="2 3">
    <name type="scientific">Paragonimus heterotremus</name>
    <dbReference type="NCBI Taxonomy" id="100268"/>
    <lineage>
        <taxon>Eukaryota</taxon>
        <taxon>Metazoa</taxon>
        <taxon>Spiralia</taxon>
        <taxon>Lophotrochozoa</taxon>
        <taxon>Platyhelminthes</taxon>
        <taxon>Trematoda</taxon>
        <taxon>Digenea</taxon>
        <taxon>Plagiorchiida</taxon>
        <taxon>Troglotremata</taxon>
        <taxon>Troglotrematidae</taxon>
        <taxon>Paragonimus</taxon>
    </lineage>
</organism>
<accession>A0A8J4SLP3</accession>
<dbReference type="OrthoDB" id="10459954at2759"/>
<protein>
    <submittedName>
        <fullName evidence="2">Uncharacterized protein</fullName>
    </submittedName>
</protein>
<keyword evidence="3" id="KW-1185">Reference proteome</keyword>
<proteinExistence type="predicted"/>
<feature type="region of interest" description="Disordered" evidence="1">
    <location>
        <begin position="43"/>
        <end position="75"/>
    </location>
</feature>
<comment type="caution">
    <text evidence="2">The sequence shown here is derived from an EMBL/GenBank/DDBJ whole genome shotgun (WGS) entry which is preliminary data.</text>
</comment>
<dbReference type="AlphaFoldDB" id="A0A8J4SLP3"/>
<gene>
    <name evidence="2" type="ORF">PHET_09277</name>
</gene>
<evidence type="ECO:0000313" key="2">
    <source>
        <dbReference type="EMBL" id="KAF5397082.1"/>
    </source>
</evidence>
<sequence length="121" mass="13919">MRLDCAQVRQVADEERTTALIAEMDALRLESRGLRIAIDHFKNSTQETEENTSELSSQNGVSSNDAIQRHPDSEVDDELNWLRNENGEKSLLVRSLLTQVFENQSHAIRLKRELAVSWLYH</sequence>